<evidence type="ECO:0008006" key="5">
    <source>
        <dbReference type="Google" id="ProtNLM"/>
    </source>
</evidence>
<dbReference type="Proteomes" id="UP000663845">
    <property type="component" value="Unassembled WGS sequence"/>
</dbReference>
<feature type="compositionally biased region" description="Pro residues" evidence="1">
    <location>
        <begin position="364"/>
        <end position="373"/>
    </location>
</feature>
<evidence type="ECO:0000313" key="2">
    <source>
        <dbReference type="EMBL" id="CAF0764548.1"/>
    </source>
</evidence>
<proteinExistence type="predicted"/>
<dbReference type="Gene3D" id="1.20.120.1750">
    <property type="match status" value="1"/>
</dbReference>
<accession>A0A818IGX0</accession>
<feature type="compositionally biased region" description="Basic residues" evidence="1">
    <location>
        <begin position="316"/>
        <end position="347"/>
    </location>
</feature>
<evidence type="ECO:0000313" key="3">
    <source>
        <dbReference type="EMBL" id="CAF3523229.1"/>
    </source>
</evidence>
<evidence type="ECO:0000256" key="1">
    <source>
        <dbReference type="SAM" id="MobiDB-lite"/>
    </source>
</evidence>
<sequence length="407" mass="45283">MGRRRRKNAKKQALCSVCQNSYVSSSSFLTRCSTCTTMSRHTLCDGCFYKHIFTTISNDITSRVICPEPMCDTELNKEIIQSAFHAFGNQPLWEDYVSRSNWHGKSNQWIKKFSVRCPDCRVPIEKNGGCDRMTCTQCLLCFSWERAKFSNWIRIPIMNPFVGNPFGGGFASQFQGPFSQQGFGQFGGNGRFFNGSMPFSGGNMFSHGSTFSPPANFTFSPGFPQASRFPTMQGFPQLSGFPQAQGFPPPQGFPPSSGFPSPPVPGFSPDLNGYAFQNPPQAVTFLPGQQPPPPPPLANTNYFANGPYAQPQSRQSSRRRSSSRRHSSSRHRSTSSHRRHRRRRRSRSTSSSISSLSSDSSYDPPLPPNPMPPFASLYANPHQYPTIPPPPIEPRTGTPIMPPAPIW</sequence>
<name>A0A818IGX0_9BILA</name>
<evidence type="ECO:0000313" key="4">
    <source>
        <dbReference type="Proteomes" id="UP000663844"/>
    </source>
</evidence>
<dbReference type="EMBL" id="CAJNOG010000017">
    <property type="protein sequence ID" value="CAF0764548.1"/>
    <property type="molecule type" value="Genomic_DNA"/>
</dbReference>
<comment type="caution">
    <text evidence="3">The sequence shown here is derived from an EMBL/GenBank/DDBJ whole genome shotgun (WGS) entry which is preliminary data.</text>
</comment>
<reference evidence="3" key="1">
    <citation type="submission" date="2021-02" db="EMBL/GenBank/DDBJ databases">
        <authorList>
            <person name="Nowell W R."/>
        </authorList>
    </citation>
    <scope>NUCLEOTIDE SEQUENCE</scope>
</reference>
<feature type="region of interest" description="Disordered" evidence="1">
    <location>
        <begin position="229"/>
        <end position="407"/>
    </location>
</feature>
<dbReference type="EMBL" id="CAJOAZ010000084">
    <property type="protein sequence ID" value="CAF3523229.1"/>
    <property type="molecule type" value="Genomic_DNA"/>
</dbReference>
<gene>
    <name evidence="2" type="ORF">JYZ213_LOCUS3260</name>
    <name evidence="3" type="ORF">OXD698_LOCUS2542</name>
</gene>
<dbReference type="SUPFAM" id="SSF57850">
    <property type="entry name" value="RING/U-box"/>
    <property type="match status" value="2"/>
</dbReference>
<dbReference type="Proteomes" id="UP000663844">
    <property type="component" value="Unassembled WGS sequence"/>
</dbReference>
<protein>
    <recommendedName>
        <fullName evidence="5">RING-type domain-containing protein</fullName>
    </recommendedName>
</protein>
<organism evidence="3 4">
    <name type="scientific">Adineta steineri</name>
    <dbReference type="NCBI Taxonomy" id="433720"/>
    <lineage>
        <taxon>Eukaryota</taxon>
        <taxon>Metazoa</taxon>
        <taxon>Spiralia</taxon>
        <taxon>Gnathifera</taxon>
        <taxon>Rotifera</taxon>
        <taxon>Eurotatoria</taxon>
        <taxon>Bdelloidea</taxon>
        <taxon>Adinetida</taxon>
        <taxon>Adinetidae</taxon>
        <taxon>Adineta</taxon>
    </lineage>
</organism>
<feature type="compositionally biased region" description="Low complexity" evidence="1">
    <location>
        <begin position="348"/>
        <end position="361"/>
    </location>
</feature>
<dbReference type="AlphaFoldDB" id="A0A818IGX0"/>